<dbReference type="OrthoDB" id="286640at2157"/>
<dbReference type="EMBL" id="CSTE01000001">
    <property type="protein sequence ID" value="CQR48792.1"/>
    <property type="molecule type" value="Genomic_DNA"/>
</dbReference>
<reference evidence="2" key="1">
    <citation type="submission" date="2015-03" db="EMBL/GenBank/DDBJ databases">
        <authorList>
            <person name="Urmite Genomes"/>
        </authorList>
    </citation>
    <scope>NUCLEOTIDE SEQUENCE [LARGE SCALE GENOMIC DNA]</scope>
    <source>
        <strain evidence="2">Arc-Hr</strain>
    </source>
</reference>
<sequence>MSETTIAATPRILAYGPPPAGPIATDRDVDVEFVGSSRELFERLTDGPVHLVVCLHAPPAFDGVEAVKGIRRFDATVPVVLASRVQNTMLNLQAIQSQVTWSVGLAGDVPVEEALSDLLVDASEWVERQVK</sequence>
<dbReference type="SUPFAM" id="SSF52172">
    <property type="entry name" value="CheY-like"/>
    <property type="match status" value="1"/>
</dbReference>
<keyword evidence="2" id="KW-1185">Reference proteome</keyword>
<name>A0A0D6JLK6_9EURY</name>
<dbReference type="Proteomes" id="UP000198902">
    <property type="component" value="Unassembled WGS sequence"/>
</dbReference>
<dbReference type="AlphaFoldDB" id="A0A0D6JLK6"/>
<gene>
    <name evidence="1" type="ORF">BN996_00240</name>
</gene>
<organism evidence="1 2">
    <name type="scientific">Haloferax massiliensis</name>
    <dbReference type="NCBI Taxonomy" id="1476858"/>
    <lineage>
        <taxon>Archaea</taxon>
        <taxon>Methanobacteriati</taxon>
        <taxon>Methanobacteriota</taxon>
        <taxon>Stenosarchaea group</taxon>
        <taxon>Halobacteria</taxon>
        <taxon>Halobacteriales</taxon>
        <taxon>Haloferacaceae</taxon>
        <taxon>Haloferax</taxon>
    </lineage>
</organism>
<evidence type="ECO:0000313" key="2">
    <source>
        <dbReference type="Proteomes" id="UP000198902"/>
    </source>
</evidence>
<dbReference type="InterPro" id="IPR011006">
    <property type="entry name" value="CheY-like_superfamily"/>
</dbReference>
<dbReference type="Gene3D" id="3.40.50.2300">
    <property type="match status" value="1"/>
</dbReference>
<proteinExistence type="predicted"/>
<evidence type="ECO:0000313" key="1">
    <source>
        <dbReference type="EMBL" id="CQR48792.1"/>
    </source>
</evidence>
<protein>
    <submittedName>
        <fullName evidence="1">Uncharacterized protein</fullName>
    </submittedName>
</protein>
<dbReference type="RefSeq" id="WP_089776816.1">
    <property type="nucleotide sequence ID" value="NZ_CABLRR010000001.1"/>
</dbReference>
<accession>A0A0D6JLK6</accession>